<reference evidence="8 9" key="1">
    <citation type="submission" date="2023-08" db="EMBL/GenBank/DDBJ databases">
        <authorList>
            <person name="Girao M."/>
            <person name="Carvalho M.F."/>
        </authorList>
    </citation>
    <scope>NUCLEOTIDE SEQUENCE [LARGE SCALE GENOMIC DNA]</scope>
    <source>
        <strain evidence="8 9">CT-R113</strain>
    </source>
</reference>
<proteinExistence type="predicted"/>
<dbReference type="Proteomes" id="UP001356095">
    <property type="component" value="Unassembled WGS sequence"/>
</dbReference>
<dbReference type="Pfam" id="PF13396">
    <property type="entry name" value="PLDc_N"/>
    <property type="match status" value="1"/>
</dbReference>
<evidence type="ECO:0000256" key="1">
    <source>
        <dbReference type="ARBA" id="ARBA00004651"/>
    </source>
</evidence>
<comment type="subcellular location">
    <subcellularLocation>
        <location evidence="1">Cell membrane</location>
        <topology evidence="1">Multi-pass membrane protein</topology>
    </subcellularLocation>
</comment>
<feature type="transmembrane region" description="Helical" evidence="6">
    <location>
        <begin position="55"/>
        <end position="73"/>
    </location>
</feature>
<keyword evidence="2" id="KW-1003">Cell membrane</keyword>
<evidence type="ECO:0000256" key="6">
    <source>
        <dbReference type="SAM" id="Phobius"/>
    </source>
</evidence>
<accession>A0ABU7K677</accession>
<evidence type="ECO:0000256" key="3">
    <source>
        <dbReference type="ARBA" id="ARBA00022692"/>
    </source>
</evidence>
<comment type="caution">
    <text evidence="8">The sequence shown here is derived from an EMBL/GenBank/DDBJ whole genome shotgun (WGS) entry which is preliminary data.</text>
</comment>
<dbReference type="InterPro" id="IPR027379">
    <property type="entry name" value="CLS_N"/>
</dbReference>
<evidence type="ECO:0000256" key="5">
    <source>
        <dbReference type="ARBA" id="ARBA00023136"/>
    </source>
</evidence>
<feature type="transmembrane region" description="Helical" evidence="6">
    <location>
        <begin position="20"/>
        <end position="43"/>
    </location>
</feature>
<evidence type="ECO:0000313" key="9">
    <source>
        <dbReference type="Proteomes" id="UP001356095"/>
    </source>
</evidence>
<evidence type="ECO:0000259" key="7">
    <source>
        <dbReference type="Pfam" id="PF13396"/>
    </source>
</evidence>
<dbReference type="RefSeq" id="WP_330091483.1">
    <property type="nucleotide sequence ID" value="NZ_JAUZMY010000008.1"/>
</dbReference>
<feature type="domain" description="Cardiolipin synthase N-terminal" evidence="7">
    <location>
        <begin position="33"/>
        <end position="75"/>
    </location>
</feature>
<keyword evidence="5 6" id="KW-0472">Membrane</keyword>
<gene>
    <name evidence="8" type="ORF">Q8791_10705</name>
</gene>
<organism evidence="8 9">
    <name type="scientific">Nocardiopsis codii</name>
    <dbReference type="NCBI Taxonomy" id="3065942"/>
    <lineage>
        <taxon>Bacteria</taxon>
        <taxon>Bacillati</taxon>
        <taxon>Actinomycetota</taxon>
        <taxon>Actinomycetes</taxon>
        <taxon>Streptosporangiales</taxon>
        <taxon>Nocardiopsidaceae</taxon>
        <taxon>Nocardiopsis</taxon>
    </lineage>
</organism>
<keyword evidence="4 6" id="KW-1133">Transmembrane helix</keyword>
<protein>
    <submittedName>
        <fullName evidence="8">PLD nuclease N-terminal domain-containing protein</fullName>
    </submittedName>
</protein>
<keyword evidence="9" id="KW-1185">Reference proteome</keyword>
<name>A0ABU7K677_9ACTN</name>
<evidence type="ECO:0000256" key="4">
    <source>
        <dbReference type="ARBA" id="ARBA00022989"/>
    </source>
</evidence>
<evidence type="ECO:0000256" key="2">
    <source>
        <dbReference type="ARBA" id="ARBA00022475"/>
    </source>
</evidence>
<evidence type="ECO:0000313" key="8">
    <source>
        <dbReference type="EMBL" id="MEE2037689.1"/>
    </source>
</evidence>
<dbReference type="EMBL" id="JAUZMY010000008">
    <property type="protein sequence ID" value="MEE2037689.1"/>
    <property type="molecule type" value="Genomic_DNA"/>
</dbReference>
<sequence>MSLLTLADSTTMQTGIAAAILIMALLAGLAVVVFIIAAVFSIIGSPVDGSMKVVWLIFVIIAPLIGAVLWFLVGRGQGYRYR</sequence>
<keyword evidence="3 6" id="KW-0812">Transmembrane</keyword>